<protein>
    <recommendedName>
        <fullName evidence="4">Vacuolar membrane protease</fullName>
    </recommendedName>
    <alternativeName>
        <fullName evidence="8">FXNA-related family protease 1</fullName>
    </alternativeName>
</protein>
<dbReference type="Gene3D" id="3.40.630.10">
    <property type="entry name" value="Zn peptidases"/>
    <property type="match status" value="1"/>
</dbReference>
<reference evidence="12" key="1">
    <citation type="journal article" date="2019" name="Int. J. Syst. Evol. Microbiol.">
        <title>The Global Catalogue of Microorganisms (GCM) 10K type strain sequencing project: providing services to taxonomists for standard genome sequencing and annotation.</title>
        <authorList>
            <consortium name="The Broad Institute Genomics Platform"/>
            <consortium name="The Broad Institute Genome Sequencing Center for Infectious Disease"/>
            <person name="Wu L."/>
            <person name="Ma J."/>
        </authorList>
    </citation>
    <scope>NUCLEOTIDE SEQUENCE [LARGE SCALE GENOMIC DNA]</scope>
    <source>
        <strain evidence="12">CCUG 62952</strain>
    </source>
</reference>
<evidence type="ECO:0000256" key="7">
    <source>
        <dbReference type="ARBA" id="ARBA00023180"/>
    </source>
</evidence>
<feature type="domain" description="Peptidase M28" evidence="10">
    <location>
        <begin position="97"/>
        <end position="287"/>
    </location>
</feature>
<evidence type="ECO:0000256" key="3">
    <source>
        <dbReference type="ARBA" id="ARBA00010918"/>
    </source>
</evidence>
<evidence type="ECO:0000256" key="2">
    <source>
        <dbReference type="ARBA" id="ARBA00004128"/>
    </source>
</evidence>
<keyword evidence="12" id="KW-1185">Reference proteome</keyword>
<dbReference type="InterPro" id="IPR007484">
    <property type="entry name" value="Peptidase_M28"/>
</dbReference>
<keyword evidence="6 9" id="KW-1133">Transmembrane helix</keyword>
<dbReference type="RefSeq" id="WP_386408433.1">
    <property type="nucleotide sequence ID" value="NZ_JBHTJH010000017.1"/>
</dbReference>
<evidence type="ECO:0000256" key="9">
    <source>
        <dbReference type="SAM" id="Phobius"/>
    </source>
</evidence>
<feature type="transmembrane region" description="Helical" evidence="9">
    <location>
        <begin position="532"/>
        <end position="550"/>
    </location>
</feature>
<evidence type="ECO:0000313" key="12">
    <source>
        <dbReference type="Proteomes" id="UP001596978"/>
    </source>
</evidence>
<evidence type="ECO:0000313" key="11">
    <source>
        <dbReference type="EMBL" id="MFD0862883.1"/>
    </source>
</evidence>
<comment type="function">
    <text evidence="1">May be involved in vacuolar sorting and osmoregulation.</text>
</comment>
<dbReference type="EMBL" id="JBHTJH010000017">
    <property type="protein sequence ID" value="MFD0862883.1"/>
    <property type="molecule type" value="Genomic_DNA"/>
</dbReference>
<gene>
    <name evidence="11" type="ORF">ACFQ1M_11775</name>
</gene>
<feature type="transmembrane region" description="Helical" evidence="9">
    <location>
        <begin position="453"/>
        <end position="469"/>
    </location>
</feature>
<dbReference type="InterPro" id="IPR045175">
    <property type="entry name" value="M28_fam"/>
</dbReference>
<keyword evidence="5" id="KW-0926">Vacuole</keyword>
<keyword evidence="9" id="KW-0812">Transmembrane</keyword>
<comment type="caution">
    <text evidence="11">The sequence shown here is derived from an EMBL/GenBank/DDBJ whole genome shotgun (WGS) entry which is preliminary data.</text>
</comment>
<evidence type="ECO:0000256" key="8">
    <source>
        <dbReference type="ARBA" id="ARBA00031512"/>
    </source>
</evidence>
<evidence type="ECO:0000256" key="4">
    <source>
        <dbReference type="ARBA" id="ARBA00017435"/>
    </source>
</evidence>
<comment type="similarity">
    <text evidence="3">Belongs to the peptidase M28 family.</text>
</comment>
<keyword evidence="9" id="KW-0472">Membrane</keyword>
<feature type="transmembrane region" description="Helical" evidence="9">
    <location>
        <begin position="506"/>
        <end position="525"/>
    </location>
</feature>
<proteinExistence type="inferred from homology"/>
<evidence type="ECO:0000259" key="10">
    <source>
        <dbReference type="Pfam" id="PF04389"/>
    </source>
</evidence>
<organism evidence="11 12">
    <name type="scientific">Sungkyunkwania multivorans</name>
    <dbReference type="NCBI Taxonomy" id="1173618"/>
    <lineage>
        <taxon>Bacteria</taxon>
        <taxon>Pseudomonadati</taxon>
        <taxon>Bacteroidota</taxon>
        <taxon>Flavobacteriia</taxon>
        <taxon>Flavobacteriales</taxon>
        <taxon>Flavobacteriaceae</taxon>
        <taxon>Sungkyunkwania</taxon>
    </lineage>
</organism>
<dbReference type="SUPFAM" id="SSF53187">
    <property type="entry name" value="Zn-dependent exopeptidases"/>
    <property type="match status" value="1"/>
</dbReference>
<evidence type="ECO:0000256" key="6">
    <source>
        <dbReference type="ARBA" id="ARBA00022989"/>
    </source>
</evidence>
<dbReference type="PANTHER" id="PTHR12147">
    <property type="entry name" value="METALLOPEPTIDASE M28 FAMILY MEMBER"/>
    <property type="match status" value="1"/>
</dbReference>
<feature type="transmembrane region" description="Helical" evidence="9">
    <location>
        <begin position="401"/>
        <end position="417"/>
    </location>
</feature>
<evidence type="ECO:0000256" key="5">
    <source>
        <dbReference type="ARBA" id="ARBA00022554"/>
    </source>
</evidence>
<name>A0ABW3CYU8_9FLAO</name>
<sequence length="785" mass="88724">MKKFLSTIILVTLTYWGFLALMPSDYTKDTAPLTEFSTERALAHVKELARSPHYHGSAAHKEAVSYIEKALTDLGLEVSFQEGFSIFKSGELSGSKNILARIKGEGNGDALLLMSHYDSDPHSAKGASDAASGVAAIIESVRAFLAQNITPKNDIIILFTDSEELGLNGASLFANEHPWIKDVKLALNFEARGSGGPSNTLLETNGGNKRMIEEFQEAGVAYPMASSLMYSIYKMLPNDTDSTILREDANVESFFFAFIDDHYDYHTVNDSYENLDRNTLQHQGEYLVPLLKHFATSELDNLKASEDYVYINLPIFKLIAYPFLWVLPMAILALVLLVILIVLGIKRNKLQGVAILKGFIPFLLSMLIGGLLAYFGWPTLKWLYPQYGEILHGFTYNGHDYIAFFSLLSISISFFLYKKFYKKGNTASFAVAPLALWTILNLLFAFYLKGAGFFIIPLYFGLLMLYVLIIQKEPNIVILSLLTAPALWIIPPMIQSFSVGLGLNMLVISAIFTVLLFGLVLAVLNSFQRKKTLGWLFLILSLYYFGKAHFSSDFNSERQKPNSLVYVLDADENEASWATYDNILDNWTKNYITGVPQSEEFIENAIVSKYATRFTYKNKAPLKEIPSMKFEIFNDTVIEDSRHLNLCITPQRPVNRLDLYMDPNFNFQRLKANGVSPKDSEYRGAAYNVFTKRWRSRLLTYHLNENTPLDLKMRFHKDSIPTIIIYESSYDLLESSLFTIPERTLEMIPKPFVVNDAIIVKKSYTLPPKPVVVVVDSLSNTNNDQ</sequence>
<feature type="transmembrane region" description="Helical" evidence="9">
    <location>
        <begin position="476"/>
        <end position="494"/>
    </location>
</feature>
<accession>A0ABW3CYU8</accession>
<feature type="transmembrane region" description="Helical" evidence="9">
    <location>
        <begin position="323"/>
        <end position="343"/>
    </location>
</feature>
<feature type="transmembrane region" description="Helical" evidence="9">
    <location>
        <begin position="429"/>
        <end position="447"/>
    </location>
</feature>
<feature type="transmembrane region" description="Helical" evidence="9">
    <location>
        <begin position="355"/>
        <end position="377"/>
    </location>
</feature>
<dbReference type="Pfam" id="PF04389">
    <property type="entry name" value="Peptidase_M28"/>
    <property type="match status" value="1"/>
</dbReference>
<comment type="subcellular location">
    <subcellularLocation>
        <location evidence="2">Vacuole membrane</location>
        <topology evidence="2">Multi-pass membrane protein</topology>
    </subcellularLocation>
</comment>
<dbReference type="Proteomes" id="UP001596978">
    <property type="component" value="Unassembled WGS sequence"/>
</dbReference>
<dbReference type="PANTHER" id="PTHR12147:SF58">
    <property type="entry name" value="VACUOLAR MEMBRANE PROTEASE"/>
    <property type="match status" value="1"/>
</dbReference>
<evidence type="ECO:0000256" key="1">
    <source>
        <dbReference type="ARBA" id="ARBA00003273"/>
    </source>
</evidence>
<keyword evidence="7" id="KW-0325">Glycoprotein</keyword>